<keyword evidence="4" id="KW-0175">Coiled coil</keyword>
<evidence type="ECO:0000313" key="7">
    <source>
        <dbReference type="Proteomes" id="UP000593565"/>
    </source>
</evidence>
<evidence type="ECO:0000256" key="2">
    <source>
        <dbReference type="ARBA" id="ARBA00022490"/>
    </source>
</evidence>
<organism evidence="6 7">
    <name type="scientific">Ameiurus melas</name>
    <name type="common">Black bullhead</name>
    <name type="synonym">Silurus melas</name>
    <dbReference type="NCBI Taxonomy" id="219545"/>
    <lineage>
        <taxon>Eukaryota</taxon>
        <taxon>Metazoa</taxon>
        <taxon>Chordata</taxon>
        <taxon>Craniata</taxon>
        <taxon>Vertebrata</taxon>
        <taxon>Euteleostomi</taxon>
        <taxon>Actinopterygii</taxon>
        <taxon>Neopterygii</taxon>
        <taxon>Teleostei</taxon>
        <taxon>Ostariophysi</taxon>
        <taxon>Siluriformes</taxon>
        <taxon>Ictaluridae</taxon>
        <taxon>Ameiurus</taxon>
    </lineage>
</organism>
<accession>A0A7J6B414</accession>
<dbReference type="InterPro" id="IPR031794">
    <property type="entry name" value="HMMR_C"/>
</dbReference>
<evidence type="ECO:0000259" key="5">
    <source>
        <dbReference type="Pfam" id="PF15908"/>
    </source>
</evidence>
<evidence type="ECO:0000313" key="6">
    <source>
        <dbReference type="EMBL" id="KAF4089843.1"/>
    </source>
</evidence>
<proteinExistence type="predicted"/>
<name>A0A7J6B414_AMEME</name>
<dbReference type="Proteomes" id="UP000593565">
    <property type="component" value="Unassembled WGS sequence"/>
</dbReference>
<dbReference type="AlphaFoldDB" id="A0A7J6B414"/>
<evidence type="ECO:0000256" key="1">
    <source>
        <dbReference type="ARBA" id="ARBA00004186"/>
    </source>
</evidence>
<sequence>MMQLTEAQKSLQHQEVTLTQSQTCIQELTTELRNRCLELRDLQEKDNELLQEVEVLRKQVEHLAEENGKLLGHQNHKQKIEYMVRLKKEITKLQEENEKLRQKSTS</sequence>
<dbReference type="EMBL" id="JAAGNN010000004">
    <property type="protein sequence ID" value="KAF4089843.1"/>
    <property type="molecule type" value="Genomic_DNA"/>
</dbReference>
<evidence type="ECO:0000256" key="3">
    <source>
        <dbReference type="ARBA" id="ARBA00023212"/>
    </source>
</evidence>
<comment type="caution">
    <text evidence="6">The sequence shown here is derived from an EMBL/GenBank/DDBJ whole genome shotgun (WGS) entry which is preliminary data.</text>
</comment>
<feature type="coiled-coil region" evidence="4">
    <location>
        <begin position="25"/>
        <end position="103"/>
    </location>
</feature>
<reference evidence="6 7" key="1">
    <citation type="submission" date="2020-02" db="EMBL/GenBank/DDBJ databases">
        <title>A chromosome-scale genome assembly of the black bullhead catfish (Ameiurus melas).</title>
        <authorList>
            <person name="Wen M."/>
            <person name="Zham M."/>
            <person name="Cabau C."/>
            <person name="Klopp C."/>
            <person name="Donnadieu C."/>
            <person name="Roques C."/>
            <person name="Bouchez O."/>
            <person name="Lampietro C."/>
            <person name="Jouanno E."/>
            <person name="Herpin A."/>
            <person name="Louis A."/>
            <person name="Berthelot C."/>
            <person name="Parey E."/>
            <person name="Roest-Crollius H."/>
            <person name="Braasch I."/>
            <person name="Postlethwait J."/>
            <person name="Robinson-Rechavi M."/>
            <person name="Echchiki A."/>
            <person name="Begum T."/>
            <person name="Montfort J."/>
            <person name="Schartl M."/>
            <person name="Bobe J."/>
            <person name="Guiguen Y."/>
        </authorList>
    </citation>
    <scope>NUCLEOTIDE SEQUENCE [LARGE SCALE GENOMIC DNA]</scope>
    <source>
        <strain evidence="6">M_S1</strain>
        <tissue evidence="6">Blood</tissue>
    </source>
</reference>
<dbReference type="Pfam" id="PF15908">
    <property type="entry name" value="HMMR_C"/>
    <property type="match status" value="1"/>
</dbReference>
<comment type="subcellular location">
    <subcellularLocation>
        <location evidence="1">Cytoplasm</location>
        <location evidence="1">Cytoskeleton</location>
        <location evidence="1">Spindle</location>
    </subcellularLocation>
</comment>
<feature type="domain" description="Hyaluronan-mediated motility receptor C-terminal" evidence="5">
    <location>
        <begin position="12"/>
        <end position="103"/>
    </location>
</feature>
<gene>
    <name evidence="6" type="ORF">AMELA_G00042920</name>
</gene>
<dbReference type="GO" id="GO:0005819">
    <property type="term" value="C:spindle"/>
    <property type="evidence" value="ECO:0007669"/>
    <property type="project" value="UniProtKB-SubCell"/>
</dbReference>
<keyword evidence="2" id="KW-0963">Cytoplasm</keyword>
<keyword evidence="7" id="KW-1185">Reference proteome</keyword>
<protein>
    <recommendedName>
        <fullName evidence="5">Hyaluronan-mediated motility receptor C-terminal domain-containing protein</fullName>
    </recommendedName>
</protein>
<evidence type="ECO:0000256" key="4">
    <source>
        <dbReference type="SAM" id="Coils"/>
    </source>
</evidence>
<keyword evidence="3" id="KW-0206">Cytoskeleton</keyword>